<dbReference type="EMBL" id="OU912926">
    <property type="protein sequence ID" value="CAG9932069.1"/>
    <property type="molecule type" value="Genomic_DNA"/>
</dbReference>
<reference evidence="1 2" key="1">
    <citation type="submission" date="2021-10" db="EMBL/GenBank/DDBJ databases">
        <authorList>
            <person name="Koch H."/>
        </authorList>
    </citation>
    <scope>NUCLEOTIDE SEQUENCE [LARGE SCALE GENOMIC DNA]</scope>
    <source>
        <strain evidence="1">6680</strain>
    </source>
</reference>
<proteinExistence type="predicted"/>
<accession>A0ABM8YX54</accession>
<dbReference type="RefSeq" id="WP_239796068.1">
    <property type="nucleotide sequence ID" value="NZ_OU912926.1"/>
</dbReference>
<dbReference type="Pfam" id="PF22752">
    <property type="entry name" value="DUF488-N3i"/>
    <property type="match status" value="1"/>
</dbReference>
<dbReference type="InterPro" id="IPR052552">
    <property type="entry name" value="YeaO-like"/>
</dbReference>
<dbReference type="Proteomes" id="UP000839052">
    <property type="component" value="Chromosome"/>
</dbReference>
<gene>
    <name evidence="1" type="ORF">NTG6680_0816</name>
</gene>
<name>A0ABM8YX54_9PROT</name>
<protein>
    <submittedName>
        <fullName evidence="1">Uncharacterized protein</fullName>
    </submittedName>
</protein>
<keyword evidence="2" id="KW-1185">Reference proteome</keyword>
<sequence>MSNRNGHYEQVTCGDCIRILICLLLPQGVDKMDTALDKYVKNSALNPALWERFGHDPALGVNFVAAMRENHTYTPIYSRPLRAMARLHRVHLCFPRMTPRSA</sequence>
<evidence type="ECO:0000313" key="1">
    <source>
        <dbReference type="EMBL" id="CAG9932069.1"/>
    </source>
</evidence>
<organism evidence="1 2">
    <name type="scientific">Candidatus Nitrotoga arctica</name>
    <dbReference type="NCBI Taxonomy" id="453162"/>
    <lineage>
        <taxon>Bacteria</taxon>
        <taxon>Pseudomonadati</taxon>
        <taxon>Pseudomonadota</taxon>
        <taxon>Betaproteobacteria</taxon>
        <taxon>Nitrosomonadales</taxon>
        <taxon>Gallionellaceae</taxon>
        <taxon>Candidatus Nitrotoga</taxon>
    </lineage>
</organism>
<evidence type="ECO:0000313" key="2">
    <source>
        <dbReference type="Proteomes" id="UP000839052"/>
    </source>
</evidence>